<dbReference type="PROSITE" id="PS50850">
    <property type="entry name" value="MFS"/>
    <property type="match status" value="1"/>
</dbReference>
<dbReference type="GO" id="GO:0022857">
    <property type="term" value="F:transmembrane transporter activity"/>
    <property type="evidence" value="ECO:0007669"/>
    <property type="project" value="InterPro"/>
</dbReference>
<evidence type="ECO:0000256" key="3">
    <source>
        <dbReference type="ARBA" id="ARBA00022989"/>
    </source>
</evidence>
<organism evidence="8 9">
    <name type="scientific">Mumia flava</name>
    <dbReference type="NCBI Taxonomy" id="1348852"/>
    <lineage>
        <taxon>Bacteria</taxon>
        <taxon>Bacillati</taxon>
        <taxon>Actinomycetota</taxon>
        <taxon>Actinomycetes</taxon>
        <taxon>Propionibacteriales</taxon>
        <taxon>Nocardioidaceae</taxon>
        <taxon>Mumia</taxon>
    </lineage>
</organism>
<keyword evidence="9" id="KW-1185">Reference proteome</keyword>
<dbReference type="PANTHER" id="PTHR42910">
    <property type="entry name" value="TRANSPORTER SCO4007-RELATED"/>
    <property type="match status" value="1"/>
</dbReference>
<dbReference type="PANTHER" id="PTHR42910:SF1">
    <property type="entry name" value="MAJOR FACILITATOR SUPERFAMILY (MFS) PROFILE DOMAIN-CONTAINING PROTEIN"/>
    <property type="match status" value="1"/>
</dbReference>
<evidence type="ECO:0000256" key="6">
    <source>
        <dbReference type="SAM" id="Phobius"/>
    </source>
</evidence>
<name>A0A2M9B8D9_9ACTN</name>
<gene>
    <name evidence="8" type="ORF">CLV56_3709</name>
</gene>
<dbReference type="InterPro" id="IPR020846">
    <property type="entry name" value="MFS_dom"/>
</dbReference>
<keyword evidence="2 6" id="KW-0812">Transmembrane</keyword>
<comment type="caution">
    <text evidence="8">The sequence shown here is derived from an EMBL/GenBank/DDBJ whole genome shotgun (WGS) entry which is preliminary data.</text>
</comment>
<feature type="transmembrane region" description="Helical" evidence="6">
    <location>
        <begin position="206"/>
        <end position="223"/>
    </location>
</feature>
<feature type="compositionally biased region" description="Low complexity" evidence="5">
    <location>
        <begin position="448"/>
        <end position="458"/>
    </location>
</feature>
<dbReference type="InterPro" id="IPR011701">
    <property type="entry name" value="MFS"/>
</dbReference>
<evidence type="ECO:0000256" key="5">
    <source>
        <dbReference type="SAM" id="MobiDB-lite"/>
    </source>
</evidence>
<feature type="transmembrane region" description="Helical" evidence="6">
    <location>
        <begin position="380"/>
        <end position="403"/>
    </location>
</feature>
<dbReference type="AlphaFoldDB" id="A0A2M9B8D9"/>
<keyword evidence="3 6" id="KW-1133">Transmembrane helix</keyword>
<feature type="compositionally biased region" description="Basic and acidic residues" evidence="5">
    <location>
        <begin position="23"/>
        <end position="44"/>
    </location>
</feature>
<feature type="transmembrane region" description="Helical" evidence="6">
    <location>
        <begin position="143"/>
        <end position="164"/>
    </location>
</feature>
<feature type="transmembrane region" description="Helical" evidence="6">
    <location>
        <begin position="52"/>
        <end position="71"/>
    </location>
</feature>
<evidence type="ECO:0000313" key="8">
    <source>
        <dbReference type="EMBL" id="PJJ54202.1"/>
    </source>
</evidence>
<feature type="transmembrane region" description="Helical" evidence="6">
    <location>
        <begin position="176"/>
        <end position="194"/>
    </location>
</feature>
<dbReference type="EMBL" id="PGEZ01000002">
    <property type="protein sequence ID" value="PJJ54202.1"/>
    <property type="molecule type" value="Genomic_DNA"/>
</dbReference>
<feature type="compositionally biased region" description="Basic residues" evidence="5">
    <location>
        <begin position="435"/>
        <end position="445"/>
    </location>
</feature>
<sequence length="458" mass="46617">MTRSRSFAPLTPRPPAPGLPSVEAERSEDAPPSAEAERSEDRDPGLPIPSRTLLLLMAASTGLSVAGNYIAQPLLELIAHDLGLTTTTAALIVTMSQVGYAVGLLLLVPLGDLVERRGLAVALFAGTTVSLLASSVAPGGTVLLATTALTALFSVAAQVVVPFAVTLATPERRGRVVATVMSGLLLGSILSRPVAGAIGEVAGWRAVYAVLAVGVAAIGAALWRRLPRLRTPAAIRYPRLIGSTLALLVAQPVVRRRSVIGALSLASFNVFWTALTFLLARRYGLSETVIGMFGLVGLAGVVATPIAGRLVDAGRLRTVTVGSAALLAGAWPMIALGGGSPAWLVAGALVLVVGQTALMNANQNAVLGLDPALRNRVNSAFMTAFFAGGALGSAATPLAWTLAGWPAVSALGGALAAAALATAAATSSPGAAVRRRGWSLRRRRAGRAEPGSARTAPC</sequence>
<evidence type="ECO:0000256" key="1">
    <source>
        <dbReference type="ARBA" id="ARBA00004651"/>
    </source>
</evidence>
<dbReference type="GO" id="GO:0005886">
    <property type="term" value="C:plasma membrane"/>
    <property type="evidence" value="ECO:0007669"/>
    <property type="project" value="UniProtKB-SubCell"/>
</dbReference>
<feature type="domain" description="Major facilitator superfamily (MFS) profile" evidence="7">
    <location>
        <begin position="53"/>
        <end position="430"/>
    </location>
</feature>
<dbReference type="Gene3D" id="1.20.1250.20">
    <property type="entry name" value="MFS general substrate transporter like domains"/>
    <property type="match status" value="1"/>
</dbReference>
<dbReference type="Pfam" id="PF07690">
    <property type="entry name" value="MFS_1"/>
    <property type="match status" value="1"/>
</dbReference>
<reference evidence="8 9" key="1">
    <citation type="submission" date="2017-11" db="EMBL/GenBank/DDBJ databases">
        <title>Genomic Encyclopedia of Archaeal and Bacterial Type Strains, Phase II (KMG-II): From Individual Species to Whole Genera.</title>
        <authorList>
            <person name="Goeker M."/>
        </authorList>
    </citation>
    <scope>NUCLEOTIDE SEQUENCE [LARGE SCALE GENOMIC DNA]</scope>
    <source>
        <strain evidence="8 9">DSM 27763</strain>
    </source>
</reference>
<evidence type="ECO:0000313" key="9">
    <source>
        <dbReference type="Proteomes" id="UP000230842"/>
    </source>
</evidence>
<feature type="transmembrane region" description="Helical" evidence="6">
    <location>
        <begin position="259"/>
        <end position="280"/>
    </location>
</feature>
<dbReference type="RefSeq" id="WP_100415406.1">
    <property type="nucleotide sequence ID" value="NZ_PGEZ01000002.1"/>
</dbReference>
<evidence type="ECO:0000256" key="2">
    <source>
        <dbReference type="ARBA" id="ARBA00022692"/>
    </source>
</evidence>
<dbReference type="CDD" id="cd17324">
    <property type="entry name" value="MFS_NepI_like"/>
    <property type="match status" value="1"/>
</dbReference>
<accession>A0A2M9B8D9</accession>
<dbReference type="Proteomes" id="UP000230842">
    <property type="component" value="Unassembled WGS sequence"/>
</dbReference>
<dbReference type="SUPFAM" id="SSF103473">
    <property type="entry name" value="MFS general substrate transporter"/>
    <property type="match status" value="1"/>
</dbReference>
<feature type="transmembrane region" description="Helical" evidence="6">
    <location>
        <begin position="342"/>
        <end position="359"/>
    </location>
</feature>
<evidence type="ECO:0000256" key="4">
    <source>
        <dbReference type="ARBA" id="ARBA00023136"/>
    </source>
</evidence>
<feature type="region of interest" description="Disordered" evidence="5">
    <location>
        <begin position="1"/>
        <end position="46"/>
    </location>
</feature>
<feature type="transmembrane region" description="Helical" evidence="6">
    <location>
        <begin position="83"/>
        <end position="107"/>
    </location>
</feature>
<comment type="subcellular location">
    <subcellularLocation>
        <location evidence="1">Cell membrane</location>
        <topology evidence="1">Multi-pass membrane protein</topology>
    </subcellularLocation>
</comment>
<feature type="transmembrane region" description="Helical" evidence="6">
    <location>
        <begin position="292"/>
        <end position="311"/>
    </location>
</feature>
<dbReference type="OrthoDB" id="9815356at2"/>
<protein>
    <submittedName>
        <fullName evidence="8">Putative MFS family arabinose efflux permease</fullName>
    </submittedName>
</protein>
<dbReference type="InterPro" id="IPR036259">
    <property type="entry name" value="MFS_trans_sf"/>
</dbReference>
<proteinExistence type="predicted"/>
<feature type="region of interest" description="Disordered" evidence="5">
    <location>
        <begin position="435"/>
        <end position="458"/>
    </location>
</feature>
<evidence type="ECO:0000259" key="7">
    <source>
        <dbReference type="PROSITE" id="PS50850"/>
    </source>
</evidence>
<feature type="transmembrane region" description="Helical" evidence="6">
    <location>
        <begin position="409"/>
        <end position="433"/>
    </location>
</feature>
<feature type="transmembrane region" description="Helical" evidence="6">
    <location>
        <begin position="119"/>
        <end position="137"/>
    </location>
</feature>
<keyword evidence="4 6" id="KW-0472">Membrane</keyword>